<dbReference type="SUPFAM" id="SSF53187">
    <property type="entry name" value="Zn-dependent exopeptidases"/>
    <property type="match status" value="1"/>
</dbReference>
<comment type="caution">
    <text evidence="2">The sequence shown here is derived from an EMBL/GenBank/DDBJ whole genome shotgun (WGS) entry which is preliminary data.</text>
</comment>
<dbReference type="Gene3D" id="3.40.630.10">
    <property type="entry name" value="Zn peptidases"/>
    <property type="match status" value="1"/>
</dbReference>
<dbReference type="EMBL" id="JASPKZ010007249">
    <property type="protein sequence ID" value="KAJ9585778.1"/>
    <property type="molecule type" value="Genomic_DNA"/>
</dbReference>
<dbReference type="GO" id="GO:0070006">
    <property type="term" value="F:metalloaminopeptidase activity"/>
    <property type="evidence" value="ECO:0007669"/>
    <property type="project" value="InterPro"/>
</dbReference>
<dbReference type="Proteomes" id="UP001233999">
    <property type="component" value="Unassembled WGS sequence"/>
</dbReference>
<reference evidence="2" key="2">
    <citation type="submission" date="2023-05" db="EMBL/GenBank/DDBJ databases">
        <authorList>
            <person name="Fouks B."/>
        </authorList>
    </citation>
    <scope>NUCLEOTIDE SEQUENCE</scope>
    <source>
        <strain evidence="2">Stay&amp;Tobe</strain>
        <tissue evidence="2">Testes</tissue>
    </source>
</reference>
<feature type="domain" description="Cytosol aminopeptidase" evidence="1">
    <location>
        <begin position="1"/>
        <end position="60"/>
    </location>
</feature>
<organism evidence="2 3">
    <name type="scientific">Diploptera punctata</name>
    <name type="common">Pacific beetle cockroach</name>
    <dbReference type="NCBI Taxonomy" id="6984"/>
    <lineage>
        <taxon>Eukaryota</taxon>
        <taxon>Metazoa</taxon>
        <taxon>Ecdysozoa</taxon>
        <taxon>Arthropoda</taxon>
        <taxon>Hexapoda</taxon>
        <taxon>Insecta</taxon>
        <taxon>Pterygota</taxon>
        <taxon>Neoptera</taxon>
        <taxon>Polyneoptera</taxon>
        <taxon>Dictyoptera</taxon>
        <taxon>Blattodea</taxon>
        <taxon>Blaberoidea</taxon>
        <taxon>Blaberidae</taxon>
        <taxon>Diplopterinae</taxon>
        <taxon>Diploptera</taxon>
    </lineage>
</organism>
<dbReference type="InterPro" id="IPR000819">
    <property type="entry name" value="Peptidase_M17_C"/>
</dbReference>
<protein>
    <recommendedName>
        <fullName evidence="1">Cytosol aminopeptidase domain-containing protein</fullName>
    </recommendedName>
</protein>
<gene>
    <name evidence="2" type="ORF">L9F63_002415</name>
</gene>
<dbReference type="AlphaFoldDB" id="A0AAD8ECZ8"/>
<dbReference type="GO" id="GO:0046872">
    <property type="term" value="F:metal ion binding"/>
    <property type="evidence" value="ECO:0007669"/>
    <property type="project" value="InterPro"/>
</dbReference>
<evidence type="ECO:0000313" key="3">
    <source>
        <dbReference type="Proteomes" id="UP001233999"/>
    </source>
</evidence>
<sequence length="72" mass="7861">MKNVGSARGGGACKCAAFLRNFVPCGEWMHLDAFGVMYSNGLDEPYLRKGMSGRPTRTLVEFISQLVCKSCP</sequence>
<proteinExistence type="predicted"/>
<evidence type="ECO:0000313" key="2">
    <source>
        <dbReference type="EMBL" id="KAJ9585778.1"/>
    </source>
</evidence>
<reference evidence="2" key="1">
    <citation type="journal article" date="2023" name="IScience">
        <title>Live-bearing cockroach genome reveals convergent evolutionary mechanisms linked to viviparity in insects and beyond.</title>
        <authorList>
            <person name="Fouks B."/>
            <person name="Harrison M.C."/>
            <person name="Mikhailova A.A."/>
            <person name="Marchal E."/>
            <person name="English S."/>
            <person name="Carruthers M."/>
            <person name="Jennings E.C."/>
            <person name="Chiamaka E.L."/>
            <person name="Frigard R.A."/>
            <person name="Pippel M."/>
            <person name="Attardo G.M."/>
            <person name="Benoit J.B."/>
            <person name="Bornberg-Bauer E."/>
            <person name="Tobe S.S."/>
        </authorList>
    </citation>
    <scope>NUCLEOTIDE SEQUENCE</scope>
    <source>
        <strain evidence="2">Stay&amp;Tobe</strain>
    </source>
</reference>
<dbReference type="Pfam" id="PF00883">
    <property type="entry name" value="Peptidase_M17"/>
    <property type="match status" value="1"/>
</dbReference>
<evidence type="ECO:0000259" key="1">
    <source>
        <dbReference type="Pfam" id="PF00883"/>
    </source>
</evidence>
<keyword evidence="3" id="KW-1185">Reference proteome</keyword>
<name>A0AAD8ECZ8_DIPPU</name>
<dbReference type="GO" id="GO:0006508">
    <property type="term" value="P:proteolysis"/>
    <property type="evidence" value="ECO:0007669"/>
    <property type="project" value="InterPro"/>
</dbReference>
<accession>A0AAD8ECZ8</accession>